<gene>
    <name evidence="11 15" type="primary">radA</name>
    <name evidence="15" type="ORF">H8730_04380</name>
</gene>
<evidence type="ECO:0000256" key="5">
    <source>
        <dbReference type="ARBA" id="ARBA00022801"/>
    </source>
</evidence>
<dbReference type="GO" id="GO:0016787">
    <property type="term" value="F:hydrolase activity"/>
    <property type="evidence" value="ECO:0007669"/>
    <property type="project" value="UniProtKB-KW"/>
</dbReference>
<feature type="short sequence motif" description="RadA KNRFG motif" evidence="11">
    <location>
        <begin position="257"/>
        <end position="261"/>
    </location>
</feature>
<evidence type="ECO:0000256" key="7">
    <source>
        <dbReference type="ARBA" id="ARBA00022840"/>
    </source>
</evidence>
<evidence type="ECO:0000256" key="9">
    <source>
        <dbReference type="ARBA" id="ARBA00023125"/>
    </source>
</evidence>
<evidence type="ECO:0000256" key="4">
    <source>
        <dbReference type="ARBA" id="ARBA00022771"/>
    </source>
</evidence>
<evidence type="ECO:0000256" key="11">
    <source>
        <dbReference type="HAMAP-Rule" id="MF_01498"/>
    </source>
</evidence>
<name>A0A926DS51_9FIRM</name>
<evidence type="ECO:0000256" key="13">
    <source>
        <dbReference type="RuleBase" id="RU003555"/>
    </source>
</evidence>
<keyword evidence="6 13" id="KW-0862">Zinc</keyword>
<comment type="domain">
    <text evidence="11">The middle region has homology to RecA with ATPase motifs including the RadA KNRFG motif, while the C-terminus is homologous to Lon protease.</text>
</comment>
<feature type="domain" description="RecA family profile 1" evidence="14">
    <location>
        <begin position="68"/>
        <end position="220"/>
    </location>
</feature>
<evidence type="ECO:0000256" key="10">
    <source>
        <dbReference type="ARBA" id="ARBA00023204"/>
    </source>
</evidence>
<dbReference type="Proteomes" id="UP000657006">
    <property type="component" value="Unassembled WGS sequence"/>
</dbReference>
<dbReference type="AlphaFoldDB" id="A0A926DS51"/>
<reference evidence="15" key="1">
    <citation type="submission" date="2020-08" db="EMBL/GenBank/DDBJ databases">
        <title>Genome public.</title>
        <authorList>
            <person name="Liu C."/>
            <person name="Sun Q."/>
        </authorList>
    </citation>
    <scope>NUCLEOTIDE SEQUENCE</scope>
    <source>
        <strain evidence="15">NSJ-32</strain>
    </source>
</reference>
<evidence type="ECO:0000256" key="12">
    <source>
        <dbReference type="NCBIfam" id="TIGR00416"/>
    </source>
</evidence>
<dbReference type="InterPro" id="IPR020568">
    <property type="entry name" value="Ribosomal_Su5_D2-typ_SF"/>
</dbReference>
<dbReference type="Pfam" id="PF18073">
    <property type="entry name" value="Zn_ribbon_LapB"/>
    <property type="match status" value="1"/>
</dbReference>
<dbReference type="NCBIfam" id="TIGR00416">
    <property type="entry name" value="sms"/>
    <property type="match status" value="1"/>
</dbReference>
<keyword evidence="3 11" id="KW-0227">DNA damage</keyword>
<feature type="binding site" evidence="11">
    <location>
        <begin position="97"/>
        <end position="104"/>
    </location>
    <ligand>
        <name>ATP</name>
        <dbReference type="ChEBI" id="CHEBI:30616"/>
    </ligand>
</feature>
<dbReference type="SUPFAM" id="SSF54211">
    <property type="entry name" value="Ribosomal protein S5 domain 2-like"/>
    <property type="match status" value="1"/>
</dbReference>
<comment type="similarity">
    <text evidence="11 13">Belongs to the RecA family. RadA subfamily.</text>
</comment>
<keyword evidence="5" id="KW-0378">Hydrolase</keyword>
<dbReference type="GO" id="GO:0008270">
    <property type="term" value="F:zinc ion binding"/>
    <property type="evidence" value="ECO:0007669"/>
    <property type="project" value="UniProtKB-KW"/>
</dbReference>
<keyword evidence="9 11" id="KW-0238">DNA-binding</keyword>
<accession>A0A926DS51</accession>
<keyword evidence="2 11" id="KW-0547">Nucleotide-binding</keyword>
<dbReference type="InterPro" id="IPR027417">
    <property type="entry name" value="P-loop_NTPase"/>
</dbReference>
<dbReference type="Gene3D" id="3.40.50.300">
    <property type="entry name" value="P-loop containing nucleotide triphosphate hydrolases"/>
    <property type="match status" value="1"/>
</dbReference>
<dbReference type="PROSITE" id="PS50162">
    <property type="entry name" value="RECA_2"/>
    <property type="match status" value="1"/>
</dbReference>
<dbReference type="InterPro" id="IPR041166">
    <property type="entry name" value="Rubredoxin_2"/>
</dbReference>
<proteinExistence type="inferred from homology"/>
<dbReference type="EMBL" id="JACRSQ010000004">
    <property type="protein sequence ID" value="MBC8542784.1"/>
    <property type="molecule type" value="Genomic_DNA"/>
</dbReference>
<dbReference type="PANTHER" id="PTHR32472:SF10">
    <property type="entry name" value="DNA REPAIR PROTEIN RADA-LIKE PROTEIN"/>
    <property type="match status" value="1"/>
</dbReference>
<keyword evidence="1 11" id="KW-0479">Metal-binding</keyword>
<keyword evidence="8 11" id="KW-0346">Stress response</keyword>
<dbReference type="GO" id="GO:0005524">
    <property type="term" value="F:ATP binding"/>
    <property type="evidence" value="ECO:0007669"/>
    <property type="project" value="UniProtKB-UniRule"/>
</dbReference>
<evidence type="ECO:0000313" key="15">
    <source>
        <dbReference type="EMBL" id="MBC8542784.1"/>
    </source>
</evidence>
<comment type="caution">
    <text evidence="15">The sequence shown here is derived from an EMBL/GenBank/DDBJ whole genome shotgun (WGS) entry which is preliminary data.</text>
</comment>
<dbReference type="GO" id="GO:0003684">
    <property type="term" value="F:damaged DNA binding"/>
    <property type="evidence" value="ECO:0007669"/>
    <property type="project" value="InterPro"/>
</dbReference>
<dbReference type="SMART" id="SM00382">
    <property type="entry name" value="AAA"/>
    <property type="match status" value="1"/>
</dbReference>
<keyword evidence="4 13" id="KW-0863">Zinc-finger</keyword>
<keyword evidence="10 11" id="KW-0234">DNA repair</keyword>
<feature type="region of interest" description="Lon-protease-like" evidence="11">
    <location>
        <begin position="358"/>
        <end position="469"/>
    </location>
</feature>
<dbReference type="Pfam" id="PF13481">
    <property type="entry name" value="AAA_25"/>
    <property type="match status" value="1"/>
</dbReference>
<evidence type="ECO:0000256" key="1">
    <source>
        <dbReference type="ARBA" id="ARBA00022723"/>
    </source>
</evidence>
<protein>
    <recommendedName>
        <fullName evidence="11 12">DNA repair protein RadA</fullName>
    </recommendedName>
</protein>
<sequence>MAKKKETYLCTSCGFESGKWMGQCPQCKEWNTLEIAAAPAGAAALTSPLKSIKPSDSIKRLGEVPVDTNSRIVTGIGEFDRVMGGGIVKDSITILAAKPGAGKSTLLLQVAQDVAAQGLRVLYVSGEESESQIRRRAGRILEKIHEQIWVQSTASMNEVLGAIYSVNPQLVIADSIQTFALEDYPSRPGSPTQTIECTNCLLQAAKNPEAPRAVLMAGQLTKEDELAGVRALEHMVDTVLYMEAEQGEDLRVLAATKNRFGSTGEMGFFTMEEKGLVPIDNPSEYFMTRRDPGQEVSGSAITVVREGTRPMIAEIETLVSQSFTPYPSRISDCMKKDQLNTLISILEQRGGIPLYDKNVVVKTTGGLKLSQPSVNLALIASLVSSVTKKGIPSDTALIGDVGLTGELKRVPSLEIRLRELDRMGFRRVFLPYGSLRKESVAKFPNLEVFQLKTLSSVIQKIFGDLKRSF</sequence>
<evidence type="ECO:0000256" key="2">
    <source>
        <dbReference type="ARBA" id="ARBA00022741"/>
    </source>
</evidence>
<dbReference type="InterPro" id="IPR014721">
    <property type="entry name" value="Ribsml_uS5_D2-typ_fold_subgr"/>
</dbReference>
<keyword evidence="16" id="KW-1185">Reference proteome</keyword>
<evidence type="ECO:0000256" key="8">
    <source>
        <dbReference type="ARBA" id="ARBA00023016"/>
    </source>
</evidence>
<keyword evidence="7 11" id="KW-0067">ATP-binding</keyword>
<dbReference type="SUPFAM" id="SSF52540">
    <property type="entry name" value="P-loop containing nucleoside triphosphate hydrolases"/>
    <property type="match status" value="1"/>
</dbReference>
<evidence type="ECO:0000313" key="16">
    <source>
        <dbReference type="Proteomes" id="UP000657006"/>
    </source>
</evidence>
<dbReference type="InterPro" id="IPR020588">
    <property type="entry name" value="RecA_ATP-bd"/>
</dbReference>
<comment type="function">
    <text evidence="13">DNA-dependent ATPase involved in processing of recombination intermediates, plays a role in repairing DNA breaks. Stimulates the branch migration of RecA-mediated strand transfer reactions, allowing the 3' invading strand to extend heteroduplex DNA faster. Binds ssDNA in the presence of ADP but not other nucleotides, has ATPase activity that is stimulated by ssDNA and various branched DNA structures, but inhibited by SSB. Does not have RecA's homology-searching function.</text>
</comment>
<dbReference type="Gene3D" id="3.30.230.10">
    <property type="match status" value="1"/>
</dbReference>
<comment type="function">
    <text evidence="11">Plays a role in repairing double-strand DNA breaks, probably involving stabilizing or processing branched DNA or blocked replication forks.</text>
</comment>
<organism evidence="15 16">
    <name type="scientific">Bianquea renquensis</name>
    <dbReference type="NCBI Taxonomy" id="2763661"/>
    <lineage>
        <taxon>Bacteria</taxon>
        <taxon>Bacillati</taxon>
        <taxon>Bacillota</taxon>
        <taxon>Clostridia</taxon>
        <taxon>Eubacteriales</taxon>
        <taxon>Bianqueaceae</taxon>
        <taxon>Bianquea</taxon>
    </lineage>
</organism>
<dbReference type="GO" id="GO:0005829">
    <property type="term" value="C:cytosol"/>
    <property type="evidence" value="ECO:0007669"/>
    <property type="project" value="TreeGrafter"/>
</dbReference>
<evidence type="ECO:0000256" key="6">
    <source>
        <dbReference type="ARBA" id="ARBA00022833"/>
    </source>
</evidence>
<dbReference type="HAMAP" id="MF_01498">
    <property type="entry name" value="RadA_bact"/>
    <property type="match status" value="1"/>
</dbReference>
<dbReference type="InterPro" id="IPR003593">
    <property type="entry name" value="AAA+_ATPase"/>
</dbReference>
<dbReference type="InterPro" id="IPR004504">
    <property type="entry name" value="DNA_repair_RadA"/>
</dbReference>
<dbReference type="GO" id="GO:0000725">
    <property type="term" value="P:recombinational repair"/>
    <property type="evidence" value="ECO:0007669"/>
    <property type="project" value="UniProtKB-UniRule"/>
</dbReference>
<evidence type="ECO:0000256" key="3">
    <source>
        <dbReference type="ARBA" id="ARBA00022763"/>
    </source>
</evidence>
<dbReference type="PRINTS" id="PR01874">
    <property type="entry name" value="DNAREPAIRADA"/>
</dbReference>
<dbReference type="GO" id="GO:0140664">
    <property type="term" value="F:ATP-dependent DNA damage sensor activity"/>
    <property type="evidence" value="ECO:0007669"/>
    <property type="project" value="InterPro"/>
</dbReference>
<evidence type="ECO:0000259" key="14">
    <source>
        <dbReference type="PROSITE" id="PS50162"/>
    </source>
</evidence>
<dbReference type="PANTHER" id="PTHR32472">
    <property type="entry name" value="DNA REPAIR PROTEIN RADA"/>
    <property type="match status" value="1"/>
</dbReference>
<dbReference type="RefSeq" id="WP_249289460.1">
    <property type="nucleotide sequence ID" value="NZ_JACRSQ010000004.1"/>
</dbReference>